<feature type="active site" evidence="4">
    <location>
        <position position="166"/>
    </location>
</feature>
<keyword evidence="3" id="KW-1015">Disulfide bond</keyword>
<keyword evidence="7" id="KW-0456">Lyase</keyword>
<evidence type="ECO:0000256" key="6">
    <source>
        <dbReference type="SAM" id="SignalP"/>
    </source>
</evidence>
<dbReference type="InterPro" id="IPR018188">
    <property type="entry name" value="RNase_T2_His_AS_1"/>
</dbReference>
<dbReference type="EC" id="4.6.1.19" evidence="2"/>
<dbReference type="Pfam" id="PF00445">
    <property type="entry name" value="Ribonuclease_T2"/>
    <property type="match status" value="1"/>
</dbReference>
<evidence type="ECO:0000313" key="8">
    <source>
        <dbReference type="Proteomes" id="UP001217754"/>
    </source>
</evidence>
<dbReference type="SUPFAM" id="SSF55895">
    <property type="entry name" value="Ribonuclease Rh-like"/>
    <property type="match status" value="1"/>
</dbReference>
<dbReference type="GO" id="GO:0003723">
    <property type="term" value="F:RNA binding"/>
    <property type="evidence" value="ECO:0007669"/>
    <property type="project" value="InterPro"/>
</dbReference>
<evidence type="ECO:0000256" key="5">
    <source>
        <dbReference type="RuleBase" id="RU004328"/>
    </source>
</evidence>
<evidence type="ECO:0000256" key="1">
    <source>
        <dbReference type="ARBA" id="ARBA00007469"/>
    </source>
</evidence>
<dbReference type="InterPro" id="IPR001568">
    <property type="entry name" value="RNase_T2-like"/>
</dbReference>
<comment type="similarity">
    <text evidence="1 5">Belongs to the RNase T2 family.</text>
</comment>
<dbReference type="PROSITE" id="PS00531">
    <property type="entry name" value="RNASE_T2_2"/>
    <property type="match status" value="1"/>
</dbReference>
<keyword evidence="6" id="KW-0732">Signal</keyword>
<protein>
    <recommendedName>
        <fullName evidence="2">ribonuclease T2</fullName>
        <ecNumber evidence="2">4.6.1.19</ecNumber>
    </recommendedName>
</protein>
<dbReference type="EMBL" id="CP119966">
    <property type="protein sequence ID" value="WFD41374.1"/>
    <property type="molecule type" value="Genomic_DNA"/>
</dbReference>
<feature type="chain" id="PRO_5042264889" description="ribonuclease T2" evidence="6">
    <location>
        <begin position="19"/>
        <end position="317"/>
    </location>
</feature>
<dbReference type="RefSeq" id="XP_060124271.1">
    <property type="nucleotide sequence ID" value="XM_060268288.1"/>
</dbReference>
<dbReference type="CDD" id="cd01061">
    <property type="entry name" value="RNase_T2_euk"/>
    <property type="match status" value="1"/>
</dbReference>
<feature type="active site" evidence="4">
    <location>
        <position position="170"/>
    </location>
</feature>
<organism evidence="7 8">
    <name type="scientific">Malassezia japonica</name>
    <dbReference type="NCBI Taxonomy" id="223818"/>
    <lineage>
        <taxon>Eukaryota</taxon>
        <taxon>Fungi</taxon>
        <taxon>Dikarya</taxon>
        <taxon>Basidiomycota</taxon>
        <taxon>Ustilaginomycotina</taxon>
        <taxon>Malasseziomycetes</taxon>
        <taxon>Malasseziales</taxon>
        <taxon>Malasseziaceae</taxon>
        <taxon>Malassezia</taxon>
    </lineage>
</organism>
<dbReference type="PROSITE" id="PS00530">
    <property type="entry name" value="RNASE_T2_1"/>
    <property type="match status" value="1"/>
</dbReference>
<dbReference type="AlphaFoldDB" id="A0AAF0F7E0"/>
<dbReference type="GeneID" id="85228022"/>
<sequence length="317" mass="35674">MFKFGALVTLTLAAVAQAKLYSNTSESNHTCALQKPIVSCSAAALDLANIDTCCQETYGGLVLSTQFWDTYTGREKEGQILPKNHWTLHGLWPDLCNGNYTQYCDFDRQYDPEPSPPVVNGKTVPKYNGPGVDKFVENFGRYDLLKWMKTFWVSQGQSNEAFWAHEFSKHGTCYSTFDTPCYGKHYQKHEDVVEFFETAAMYYNRLPTYKWLKDAGIEPSNKTTYSLSDIQSALKKHYGATPYIGCSGPRYNETSKNSTDHGSTVLSEVWYFSHVKGRPQEGNAVHIDSTTNSTCAKADGAIKYYERTPSSEKSVSN</sequence>
<proteinExistence type="inferred from homology"/>
<evidence type="ECO:0000256" key="4">
    <source>
        <dbReference type="PIRSR" id="PIRSR633697-1"/>
    </source>
</evidence>
<dbReference type="InterPro" id="IPR036430">
    <property type="entry name" value="RNase_T2-like_sf"/>
</dbReference>
<keyword evidence="8" id="KW-1185">Reference proteome</keyword>
<evidence type="ECO:0000256" key="3">
    <source>
        <dbReference type="ARBA" id="ARBA00023157"/>
    </source>
</evidence>
<dbReference type="Proteomes" id="UP001217754">
    <property type="component" value="Chromosome 9"/>
</dbReference>
<dbReference type="Gene3D" id="3.90.730.10">
    <property type="entry name" value="Ribonuclease T2-like"/>
    <property type="match status" value="1"/>
</dbReference>
<dbReference type="PANTHER" id="PTHR11240:SF17">
    <property type="entry name" value="RIBONUCLEASE T2"/>
    <property type="match status" value="1"/>
</dbReference>
<evidence type="ECO:0000313" key="7">
    <source>
        <dbReference type="EMBL" id="WFD41374.1"/>
    </source>
</evidence>
<accession>A0AAF0F7E0</accession>
<name>A0AAF0F7E0_9BASI</name>
<dbReference type="GO" id="GO:0033897">
    <property type="term" value="F:ribonuclease T2 activity"/>
    <property type="evidence" value="ECO:0007669"/>
    <property type="project" value="UniProtKB-EC"/>
</dbReference>
<gene>
    <name evidence="7" type="ORF">MJAP1_004371</name>
</gene>
<dbReference type="GO" id="GO:0006401">
    <property type="term" value="P:RNA catabolic process"/>
    <property type="evidence" value="ECO:0007669"/>
    <property type="project" value="TreeGrafter"/>
</dbReference>
<dbReference type="InterPro" id="IPR033697">
    <property type="entry name" value="Ribonuclease_T2_eukaryotic"/>
</dbReference>
<dbReference type="PANTHER" id="PTHR11240">
    <property type="entry name" value="RIBONUCLEASE T2"/>
    <property type="match status" value="1"/>
</dbReference>
<dbReference type="InterPro" id="IPR033130">
    <property type="entry name" value="RNase_T2_His_AS_2"/>
</dbReference>
<feature type="active site" evidence="4">
    <location>
        <position position="89"/>
    </location>
</feature>
<reference evidence="7" key="1">
    <citation type="submission" date="2023-03" db="EMBL/GenBank/DDBJ databases">
        <title>Mating type loci evolution in Malassezia.</title>
        <authorList>
            <person name="Coelho M.A."/>
        </authorList>
    </citation>
    <scope>NUCLEOTIDE SEQUENCE</scope>
    <source>
        <strain evidence="7">CBS 9431</strain>
    </source>
</reference>
<evidence type="ECO:0000256" key="2">
    <source>
        <dbReference type="ARBA" id="ARBA00012571"/>
    </source>
</evidence>
<feature type="signal peptide" evidence="6">
    <location>
        <begin position="1"/>
        <end position="18"/>
    </location>
</feature>
<dbReference type="GO" id="GO:0005576">
    <property type="term" value="C:extracellular region"/>
    <property type="evidence" value="ECO:0007669"/>
    <property type="project" value="TreeGrafter"/>
</dbReference>